<evidence type="ECO:0000313" key="3">
    <source>
        <dbReference type="Proteomes" id="UP000029736"/>
    </source>
</evidence>
<evidence type="ECO:0000259" key="1">
    <source>
        <dbReference type="Pfam" id="PF04754"/>
    </source>
</evidence>
<dbReference type="InterPro" id="IPR006842">
    <property type="entry name" value="Transposase_31"/>
</dbReference>
<name>A0A098S2C5_9BACT</name>
<dbReference type="Pfam" id="PF04754">
    <property type="entry name" value="Transposase_31"/>
    <property type="match status" value="1"/>
</dbReference>
<dbReference type="STRING" id="1524460.IX84_21020"/>
<comment type="caution">
    <text evidence="2">The sequence shown here is derived from an EMBL/GenBank/DDBJ whole genome shotgun (WGS) entry which is preliminary data.</text>
</comment>
<proteinExistence type="predicted"/>
<reference evidence="2 3" key="1">
    <citation type="journal article" date="2014" name="Int. J. Syst. Evol. Microbiol.">
        <title>Phaeodactylibacter xiamenensis gen. nov., sp. nov., a member of the family Saprospiraceae isolated from the marine alga Phaeodactylum tricornutum.</title>
        <authorList>
            <person name="Chen Z.Jr."/>
            <person name="Lei X."/>
            <person name="Lai Q."/>
            <person name="Li Y."/>
            <person name="Zhang B."/>
            <person name="Zhang J."/>
            <person name="Zhang H."/>
            <person name="Yang L."/>
            <person name="Zheng W."/>
            <person name="Tian Y."/>
            <person name="Yu Z."/>
            <person name="Xu H.Jr."/>
            <person name="Zheng T."/>
        </authorList>
    </citation>
    <scope>NUCLEOTIDE SEQUENCE [LARGE SCALE GENOMIC DNA]</scope>
    <source>
        <strain evidence="2 3">KD52</strain>
    </source>
</reference>
<organism evidence="2 3">
    <name type="scientific">Phaeodactylibacter xiamenensis</name>
    <dbReference type="NCBI Taxonomy" id="1524460"/>
    <lineage>
        <taxon>Bacteria</taxon>
        <taxon>Pseudomonadati</taxon>
        <taxon>Bacteroidota</taxon>
        <taxon>Saprospiria</taxon>
        <taxon>Saprospirales</taxon>
        <taxon>Haliscomenobacteraceae</taxon>
        <taxon>Phaeodactylibacter</taxon>
    </lineage>
</organism>
<dbReference type="GO" id="GO:0006310">
    <property type="term" value="P:DNA recombination"/>
    <property type="evidence" value="ECO:0007669"/>
    <property type="project" value="TreeGrafter"/>
</dbReference>
<dbReference type="EMBL" id="JPOS01000078">
    <property type="protein sequence ID" value="KGE86514.1"/>
    <property type="molecule type" value="Genomic_DNA"/>
</dbReference>
<accession>A0A098S2C5</accession>
<sequence length="327" mass="37589">MSNPEVAKDYIKYFYPDIASIADLDTLNPQKVKLLSPHLKLFSADVVYRCRLKAEKGAYLNFCLLFEHKSQPDEHVSVQVGLYIFLLMQDMVKQKGRKLEPVLPLLFYNGEKEWQPKTVRQLFQGFPHFEILKSHLPDFEFLFEDAHRLPPGELLKLELSYFRTALMSMALKHRVDLIFQYFEVIFEGASDKDERLATITYILGVAERSADEVMEALDQKEFGTKSKVMSTLEQLLEKGQQVGKLKARVFNLLKTSTRFPQMSAVDLADFTELEVEKVIGLFDQLAAPGQPELLGYIQAQFLPEIKLSTEESTKLNQLVADLLDSRR</sequence>
<evidence type="ECO:0000313" key="2">
    <source>
        <dbReference type="EMBL" id="KGE86514.1"/>
    </source>
</evidence>
<feature type="domain" description="Transposase (putative) YhgA-like" evidence="1">
    <location>
        <begin position="1"/>
        <end position="173"/>
    </location>
</feature>
<dbReference type="Proteomes" id="UP000029736">
    <property type="component" value="Unassembled WGS sequence"/>
</dbReference>
<dbReference type="InterPro" id="IPR051699">
    <property type="entry name" value="Rpn/YhgA-like_nuclease"/>
</dbReference>
<dbReference type="AlphaFoldDB" id="A0A098S2C5"/>
<dbReference type="PANTHER" id="PTHR34611">
    <property type="match status" value="1"/>
</dbReference>
<keyword evidence="3" id="KW-1185">Reference proteome</keyword>
<gene>
    <name evidence="2" type="ORF">IX84_21020</name>
</gene>
<protein>
    <recommendedName>
        <fullName evidence="1">Transposase (putative) YhgA-like domain-containing protein</fullName>
    </recommendedName>
</protein>
<dbReference type="PANTHER" id="PTHR34611:SF2">
    <property type="entry name" value="INACTIVE RECOMBINATION-PROMOTING NUCLEASE-LIKE PROTEIN RPNE-RELATED"/>
    <property type="match status" value="1"/>
</dbReference>
<dbReference type="GO" id="GO:1990238">
    <property type="term" value="F:double-stranded DNA endonuclease activity"/>
    <property type="evidence" value="ECO:0007669"/>
    <property type="project" value="TreeGrafter"/>
</dbReference>